<dbReference type="Pfam" id="PF03829">
    <property type="entry name" value="PTSIIA_gutA"/>
    <property type="match status" value="1"/>
</dbReference>
<dbReference type="RefSeq" id="WP_206706944.1">
    <property type="nucleotide sequence ID" value="NZ_CP059066.1"/>
</dbReference>
<reference evidence="2" key="1">
    <citation type="submission" date="2020-07" db="EMBL/GenBank/DDBJ databases">
        <title>Koleobacter methoxysyntrophicus gen. nov., sp. nov., a novel anaerobic bacterium isolated from deep subsurface oil field and proposal of Koleobacterales ord. nov. in the phylum Firmicutes.</title>
        <authorList>
            <person name="Sakamoto S."/>
            <person name="Tamaki H."/>
        </authorList>
    </citation>
    <scope>NUCLEOTIDE SEQUENCE</scope>
    <source>
        <strain evidence="2">NRmbB1</strain>
    </source>
</reference>
<gene>
    <name evidence="2" type="primary">srlB</name>
    <name evidence="2" type="ORF">H0A61_01967</name>
</gene>
<dbReference type="InterPro" id="IPR004716">
    <property type="entry name" value="PTS_IIA_glucitol/sorbitol-sp"/>
</dbReference>
<keyword evidence="3" id="KW-1185">Reference proteome</keyword>
<dbReference type="PANTHER" id="PTHR40398:SF1">
    <property type="entry name" value="PTS SYSTEM GLUCITOL_SORBITOL-SPECIFIC EIIA COMPONENT"/>
    <property type="match status" value="1"/>
</dbReference>
<dbReference type="InterPro" id="IPR036665">
    <property type="entry name" value="PTS_IIA_glucitol/sorbitol_sf"/>
</dbReference>
<evidence type="ECO:0000313" key="2">
    <source>
        <dbReference type="EMBL" id="QSQ09592.1"/>
    </source>
</evidence>
<dbReference type="GO" id="GO:0016301">
    <property type="term" value="F:kinase activity"/>
    <property type="evidence" value="ECO:0007669"/>
    <property type="project" value="TreeGrafter"/>
</dbReference>
<dbReference type="KEGG" id="kme:H0A61_01967"/>
<dbReference type="Gene3D" id="2.40.33.40">
    <property type="entry name" value="Phosphotransferase system, glucitol/sorbitol-specific IIA component"/>
    <property type="match status" value="1"/>
</dbReference>
<name>A0A8A0RNX2_9FIRM</name>
<proteinExistence type="predicted"/>
<feature type="modified residue" description="Phosphohistidine; by HPr" evidence="1">
    <location>
        <position position="42"/>
    </location>
</feature>
<dbReference type="AlphaFoldDB" id="A0A8A0RNX2"/>
<dbReference type="PANTHER" id="PTHR40398">
    <property type="entry name" value="PTS SYSTEM GLUCITOL/SORBITOL-SPECIFIC EIIA COMPONENT"/>
    <property type="match status" value="1"/>
</dbReference>
<evidence type="ECO:0000313" key="3">
    <source>
        <dbReference type="Proteomes" id="UP000662904"/>
    </source>
</evidence>
<dbReference type="GO" id="GO:0005737">
    <property type="term" value="C:cytoplasm"/>
    <property type="evidence" value="ECO:0007669"/>
    <property type="project" value="InterPro"/>
</dbReference>
<dbReference type="GO" id="GO:0009401">
    <property type="term" value="P:phosphoenolpyruvate-dependent sugar phosphotransferase system"/>
    <property type="evidence" value="ECO:0007669"/>
    <property type="project" value="InterPro"/>
</dbReference>
<organism evidence="2 3">
    <name type="scientific">Koleobacter methoxysyntrophicus</name>
    <dbReference type="NCBI Taxonomy" id="2751313"/>
    <lineage>
        <taxon>Bacteria</taxon>
        <taxon>Bacillati</taxon>
        <taxon>Bacillota</taxon>
        <taxon>Clostridia</taxon>
        <taxon>Koleobacterales</taxon>
        <taxon>Koleobacteraceae</taxon>
        <taxon>Koleobacter</taxon>
    </lineage>
</organism>
<sequence length="119" mass="12769">MSIYRVTVTGIGAMAGEFMAQGMIVLFDENAPPELAEISILHSKGTVEGSIRPGHFFSINDSVYRVTAVGYKVGENLSKLGHITVKFDGKTSPELPGDLHVEAKDVPAINPGDVIEIKE</sequence>
<dbReference type="GO" id="GO:0008982">
    <property type="term" value="F:protein-N(PI)-phosphohistidine-sugar phosphotransferase activity"/>
    <property type="evidence" value="ECO:0007669"/>
    <property type="project" value="InterPro"/>
</dbReference>
<accession>A0A8A0RNX2</accession>
<evidence type="ECO:0000256" key="1">
    <source>
        <dbReference type="PROSITE-ProRule" id="PRU00420"/>
    </source>
</evidence>
<dbReference type="PROSITE" id="PS51097">
    <property type="entry name" value="PTS_EIIA_TYPE_5"/>
    <property type="match status" value="1"/>
</dbReference>
<dbReference type="EMBL" id="CP059066">
    <property type="protein sequence ID" value="QSQ09592.1"/>
    <property type="molecule type" value="Genomic_DNA"/>
</dbReference>
<dbReference type="Proteomes" id="UP000662904">
    <property type="component" value="Chromosome"/>
</dbReference>
<protein>
    <submittedName>
        <fullName evidence="2">PTS system glucitol/sorbitol-specific EIIA component</fullName>
    </submittedName>
</protein>
<dbReference type="SUPFAM" id="SSF141530">
    <property type="entry name" value="PTSIIA/GutA-like"/>
    <property type="match status" value="1"/>
</dbReference>